<dbReference type="PANTHER" id="PTHR47314">
    <property type="entry name" value="MALTOSE/MALTODEXTRIN TRANSPORT SYSTEM PERMEASE PROTEIN MALF"/>
    <property type="match status" value="1"/>
</dbReference>
<dbReference type="InterPro" id="IPR000515">
    <property type="entry name" value="MetI-like"/>
</dbReference>
<comment type="subcellular location">
    <subcellularLocation>
        <location evidence="1 9">Cell membrane</location>
        <topology evidence="1 9">Multi-pass membrane protein</topology>
    </subcellularLocation>
</comment>
<keyword evidence="3 9" id="KW-0813">Transport</keyword>
<feature type="transmembrane region" description="Helical" evidence="9">
    <location>
        <begin position="291"/>
        <end position="316"/>
    </location>
</feature>
<organism evidence="12 13">
    <name type="scientific">Paenibacillus beijingensis</name>
    <dbReference type="NCBI Taxonomy" id="1126833"/>
    <lineage>
        <taxon>Bacteria</taxon>
        <taxon>Bacillati</taxon>
        <taxon>Bacillota</taxon>
        <taxon>Bacilli</taxon>
        <taxon>Bacillales</taxon>
        <taxon>Paenibacillaceae</taxon>
        <taxon>Paenibacillus</taxon>
    </lineage>
</organism>
<feature type="transmembrane region" description="Helical" evidence="9">
    <location>
        <begin position="26"/>
        <end position="44"/>
    </location>
</feature>
<dbReference type="GO" id="GO:0042956">
    <property type="term" value="P:maltodextrin transmembrane transport"/>
    <property type="evidence" value="ECO:0007669"/>
    <property type="project" value="TreeGrafter"/>
</dbReference>
<evidence type="ECO:0000256" key="6">
    <source>
        <dbReference type="ARBA" id="ARBA00022692"/>
    </source>
</evidence>
<keyword evidence="4 10" id="KW-1003">Cell membrane</keyword>
<evidence type="ECO:0000313" key="13">
    <source>
        <dbReference type="Proteomes" id="UP000032633"/>
    </source>
</evidence>
<dbReference type="KEGG" id="pbj:VN24_04865"/>
<evidence type="ECO:0000256" key="4">
    <source>
        <dbReference type="ARBA" id="ARBA00022475"/>
    </source>
</evidence>
<evidence type="ECO:0000256" key="5">
    <source>
        <dbReference type="ARBA" id="ARBA00022597"/>
    </source>
</evidence>
<dbReference type="OrthoDB" id="9778687at2"/>
<reference evidence="12 13" key="1">
    <citation type="journal article" date="2015" name="J. Biotechnol.">
        <title>Complete genome sequence of Paenibacillus beijingensis 7188(T) (=DSM 24997(T)), a novel rhizobacterium from jujube garden soil.</title>
        <authorList>
            <person name="Kwak Y."/>
            <person name="Shin J.H."/>
        </authorList>
    </citation>
    <scope>NUCLEOTIDE SEQUENCE [LARGE SCALE GENOMIC DNA]</scope>
    <source>
        <strain evidence="12 13">DSM 24997</strain>
    </source>
</reference>
<dbReference type="STRING" id="1126833.VN24_04865"/>
<dbReference type="EMBL" id="CP011058">
    <property type="protein sequence ID" value="AJY77510.1"/>
    <property type="molecule type" value="Genomic_DNA"/>
</dbReference>
<dbReference type="SUPFAM" id="SSF160964">
    <property type="entry name" value="MalF N-terminal region-like"/>
    <property type="match status" value="1"/>
</dbReference>
<dbReference type="PROSITE" id="PS50928">
    <property type="entry name" value="ABC_TM1"/>
    <property type="match status" value="1"/>
</dbReference>
<keyword evidence="6 9" id="KW-0812">Transmembrane</keyword>
<dbReference type="Pfam" id="PF00528">
    <property type="entry name" value="BPD_transp_1"/>
    <property type="match status" value="1"/>
</dbReference>
<evidence type="ECO:0000256" key="1">
    <source>
        <dbReference type="ARBA" id="ARBA00004651"/>
    </source>
</evidence>
<dbReference type="HOGENOM" id="CLU_016047_0_3_9"/>
<keyword evidence="5 10" id="KW-0762">Sugar transport</keyword>
<comment type="function">
    <text evidence="10">Part of the ABC transporter complex MalEFGK involved in maltose/maltodextrin import. Probably responsible for the translocation of the substrate across the membrane.</text>
</comment>
<dbReference type="InterPro" id="IPR035906">
    <property type="entry name" value="MetI-like_sf"/>
</dbReference>
<dbReference type="PANTHER" id="PTHR47314:SF1">
    <property type="entry name" value="MALTOSE_MALTODEXTRIN TRANSPORT SYSTEM PERMEASE PROTEIN MALF"/>
    <property type="match status" value="1"/>
</dbReference>
<dbReference type="SUPFAM" id="SSF161098">
    <property type="entry name" value="MetI-like"/>
    <property type="match status" value="1"/>
</dbReference>
<feature type="domain" description="ABC transmembrane type-1" evidence="11">
    <location>
        <begin position="202"/>
        <end position="422"/>
    </location>
</feature>
<evidence type="ECO:0000313" key="12">
    <source>
        <dbReference type="EMBL" id="AJY77510.1"/>
    </source>
</evidence>
<keyword evidence="13" id="KW-1185">Reference proteome</keyword>
<dbReference type="PATRIC" id="fig|1126833.4.peg.1075"/>
<gene>
    <name evidence="12" type="ORF">VN24_04865</name>
</gene>
<protein>
    <recommendedName>
        <fullName evidence="10">Maltose/maltodextrin transport system permease protein</fullName>
    </recommendedName>
</protein>
<feature type="transmembrane region" description="Helical" evidence="9">
    <location>
        <begin position="138"/>
        <end position="163"/>
    </location>
</feature>
<evidence type="ECO:0000256" key="8">
    <source>
        <dbReference type="ARBA" id="ARBA00023136"/>
    </source>
</evidence>
<dbReference type="GO" id="GO:1990060">
    <property type="term" value="C:maltose transport complex"/>
    <property type="evidence" value="ECO:0007669"/>
    <property type="project" value="TreeGrafter"/>
</dbReference>
<feature type="transmembrane region" description="Helical" evidence="9">
    <location>
        <begin position="401"/>
        <end position="421"/>
    </location>
</feature>
<feature type="transmembrane region" description="Helical" evidence="9">
    <location>
        <begin position="237"/>
        <end position="257"/>
    </location>
</feature>
<evidence type="ECO:0000256" key="10">
    <source>
        <dbReference type="RuleBase" id="RU367050"/>
    </source>
</evidence>
<dbReference type="Proteomes" id="UP000032633">
    <property type="component" value="Chromosome"/>
</dbReference>
<feature type="transmembrane region" description="Helical" evidence="9">
    <location>
        <begin position="201"/>
        <end position="225"/>
    </location>
</feature>
<evidence type="ECO:0000259" key="11">
    <source>
        <dbReference type="PROSITE" id="PS50928"/>
    </source>
</evidence>
<name>A0A0D5NQP4_9BACL</name>
<reference evidence="13" key="2">
    <citation type="submission" date="2015-03" db="EMBL/GenBank/DDBJ databases">
        <title>Genome sequence of Paenibacillus beijingensis strain DSM 24997T.</title>
        <authorList>
            <person name="Kwak Y."/>
            <person name="Shin J.-H."/>
        </authorList>
    </citation>
    <scope>NUCLEOTIDE SEQUENCE [LARGE SCALE GENOMIC DNA]</scope>
    <source>
        <strain evidence="13">DSM 24997</strain>
    </source>
</reference>
<dbReference type="AlphaFoldDB" id="A0A0D5NQP4"/>
<keyword evidence="8 9" id="KW-0472">Membrane</keyword>
<sequence>MRQYRKTSAVLSVLIMGLGQLYNRQYGKAICLLLLYAAGVYLAVAKLPHAIWALVTLGETKTHLEKVGKIYRQINGDHSIYLMVEGLIYVLLAAVVASIYVLNVKDAYRCGKRREEGGKLHTFKQTLQYAADYRFPQLAVSIPMIGVLFFTVMPILFMILLAFTNFTRSNMPPANLIDWHGFETFRNIFKLRIWSHTFYGVTLWTFMWAFFATLTCFFGGFAVALVVQQHDIRFKKFWRTVFILPYAIPMFISTLILRNVFNGQFGPVNQYLSLMGISKIPWLSDPLWAKFTLILVNFLLGFPVMMLMIIGILSTVPRDMYEAADIDGAGAFQKLRSITFPVVMYSMAPLLVMQFVGNMNNFNVIYLLTGGNPVNGDYQFAGHTDILITWLYKLSMDQGQYNFASVIGIFIFVILAAFAIWNVRRTKAFKEEGTF</sequence>
<evidence type="ECO:0000256" key="3">
    <source>
        <dbReference type="ARBA" id="ARBA00022448"/>
    </source>
</evidence>
<keyword evidence="7 9" id="KW-1133">Transmembrane helix</keyword>
<feature type="transmembrane region" description="Helical" evidence="9">
    <location>
        <begin position="80"/>
        <end position="104"/>
    </location>
</feature>
<comment type="similarity">
    <text evidence="2 10">Belongs to the binding-protein-dependent transport system permease family. MalFG subfamily.</text>
</comment>
<feature type="transmembrane region" description="Helical" evidence="9">
    <location>
        <begin position="337"/>
        <end position="357"/>
    </location>
</feature>
<evidence type="ECO:0000256" key="7">
    <source>
        <dbReference type="ARBA" id="ARBA00022989"/>
    </source>
</evidence>
<dbReference type="Gene3D" id="1.10.3720.10">
    <property type="entry name" value="MetI-like"/>
    <property type="match status" value="1"/>
</dbReference>
<dbReference type="GO" id="GO:0015423">
    <property type="term" value="F:ABC-type maltose transporter activity"/>
    <property type="evidence" value="ECO:0007669"/>
    <property type="project" value="TreeGrafter"/>
</dbReference>
<accession>A0A0D5NQP4</accession>
<evidence type="ECO:0000256" key="2">
    <source>
        <dbReference type="ARBA" id="ARBA00009047"/>
    </source>
</evidence>
<evidence type="ECO:0000256" key="9">
    <source>
        <dbReference type="RuleBase" id="RU363032"/>
    </source>
</evidence>
<proteinExistence type="inferred from homology"/>
<dbReference type="CDD" id="cd06261">
    <property type="entry name" value="TM_PBP2"/>
    <property type="match status" value="1"/>
</dbReference>